<dbReference type="Pfam" id="PF22685">
    <property type="entry name" value="Gal80p_C-like"/>
    <property type="match status" value="1"/>
</dbReference>
<evidence type="ECO:0000313" key="3">
    <source>
        <dbReference type="Proteomes" id="UP001166286"/>
    </source>
</evidence>
<dbReference type="EMBL" id="JAFEKC020000017">
    <property type="protein sequence ID" value="KAK0510026.1"/>
    <property type="molecule type" value="Genomic_DNA"/>
</dbReference>
<gene>
    <name evidence="2" type="ORF">JMJ35_007420</name>
</gene>
<organism evidence="2 3">
    <name type="scientific">Cladonia borealis</name>
    <dbReference type="NCBI Taxonomy" id="184061"/>
    <lineage>
        <taxon>Eukaryota</taxon>
        <taxon>Fungi</taxon>
        <taxon>Dikarya</taxon>
        <taxon>Ascomycota</taxon>
        <taxon>Pezizomycotina</taxon>
        <taxon>Lecanoromycetes</taxon>
        <taxon>OSLEUM clade</taxon>
        <taxon>Lecanoromycetidae</taxon>
        <taxon>Lecanorales</taxon>
        <taxon>Lecanorineae</taxon>
        <taxon>Cladoniaceae</taxon>
        <taxon>Cladonia</taxon>
    </lineage>
</organism>
<comment type="caution">
    <text evidence="2">The sequence shown here is derived from an EMBL/GenBank/DDBJ whole genome shotgun (WGS) entry which is preliminary data.</text>
</comment>
<accession>A0AA39U864</accession>
<name>A0AA39U864_9LECA</name>
<evidence type="ECO:0000313" key="2">
    <source>
        <dbReference type="EMBL" id="KAK0510026.1"/>
    </source>
</evidence>
<reference evidence="2" key="1">
    <citation type="submission" date="2023-03" db="EMBL/GenBank/DDBJ databases">
        <title>Complete genome of Cladonia borealis.</title>
        <authorList>
            <person name="Park H."/>
        </authorList>
    </citation>
    <scope>NUCLEOTIDE SEQUENCE</scope>
    <source>
        <strain evidence="2">ANT050790</strain>
    </source>
</reference>
<protein>
    <recommendedName>
        <fullName evidence="1">Gal80p-like C-terminal domain-containing protein</fullName>
    </recommendedName>
</protein>
<keyword evidence="3" id="KW-1185">Reference proteome</keyword>
<feature type="domain" description="Gal80p-like C-terminal" evidence="1">
    <location>
        <begin position="11"/>
        <end position="94"/>
    </location>
</feature>
<evidence type="ECO:0000259" key="1">
    <source>
        <dbReference type="Pfam" id="PF22685"/>
    </source>
</evidence>
<dbReference type="Gene3D" id="3.30.360.10">
    <property type="entry name" value="Dihydrodipicolinate Reductase, domain 2"/>
    <property type="match status" value="1"/>
</dbReference>
<dbReference type="Proteomes" id="UP001166286">
    <property type="component" value="Unassembled WGS sequence"/>
</dbReference>
<proteinExistence type="predicted"/>
<dbReference type="AlphaFoldDB" id="A0AA39U864"/>
<sequence length="95" mass="10299">MPQSRRLIAWQAKGTIDTGALGHVLNTTIPTFASLWQSRPIKGAHINKPTVGADLISTTVPHALDPLCFLHGEFRFLSATSTAVFPTVQSMREDG</sequence>
<dbReference type="InterPro" id="IPR055080">
    <property type="entry name" value="Gal80p-like_C"/>
</dbReference>